<gene>
    <name evidence="1" type="ORF">FHS74_001983</name>
</gene>
<evidence type="ECO:0000313" key="2">
    <source>
        <dbReference type="Proteomes" id="UP000539175"/>
    </source>
</evidence>
<organism evidence="1 2">
    <name type="scientific">Nitrospirillum iridis</name>
    <dbReference type="NCBI Taxonomy" id="765888"/>
    <lineage>
        <taxon>Bacteria</taxon>
        <taxon>Pseudomonadati</taxon>
        <taxon>Pseudomonadota</taxon>
        <taxon>Alphaproteobacteria</taxon>
        <taxon>Rhodospirillales</taxon>
        <taxon>Azospirillaceae</taxon>
        <taxon>Nitrospirillum</taxon>
    </lineage>
</organism>
<comment type="caution">
    <text evidence="1">The sequence shown here is derived from an EMBL/GenBank/DDBJ whole genome shotgun (WGS) entry which is preliminary data.</text>
</comment>
<name>A0A7X0AXA1_9PROT</name>
<reference evidence="1 2" key="1">
    <citation type="submission" date="2020-08" db="EMBL/GenBank/DDBJ databases">
        <title>Genomic Encyclopedia of Type Strains, Phase IV (KMG-IV): sequencing the most valuable type-strain genomes for metagenomic binning, comparative biology and taxonomic classification.</title>
        <authorList>
            <person name="Goeker M."/>
        </authorList>
    </citation>
    <scope>NUCLEOTIDE SEQUENCE [LARGE SCALE GENOMIC DNA]</scope>
    <source>
        <strain evidence="1 2">DSM 22198</strain>
    </source>
</reference>
<dbReference type="Proteomes" id="UP000539175">
    <property type="component" value="Unassembled WGS sequence"/>
</dbReference>
<proteinExistence type="predicted"/>
<dbReference type="EMBL" id="JACIIZ010000005">
    <property type="protein sequence ID" value="MBB6251432.1"/>
    <property type="molecule type" value="Genomic_DNA"/>
</dbReference>
<keyword evidence="2" id="KW-1185">Reference proteome</keyword>
<protein>
    <submittedName>
        <fullName evidence="1">Uncharacterized protein</fullName>
    </submittedName>
</protein>
<evidence type="ECO:0000313" key="1">
    <source>
        <dbReference type="EMBL" id="MBB6251432.1"/>
    </source>
</evidence>
<dbReference type="AlphaFoldDB" id="A0A7X0AXA1"/>
<sequence length="90" mass="10384">MAFDPSNDDYVQVRVRFPDGHRPHLWSGTEAECKELAAAIKTVQRHRLRLSIPEEDRTTVFGEPIHPGFYSGEEWDVELSYPPNHPNNPE</sequence>
<accession>A0A7X0AXA1</accession>